<evidence type="ECO:0000256" key="8">
    <source>
        <dbReference type="ARBA" id="ARBA00022679"/>
    </source>
</evidence>
<comment type="similarity">
    <text evidence="14">In the N-terminal section; belongs to the IspD/TarI cytidylyltransferase family. IspD subfamily.</text>
</comment>
<feature type="site" description="Positions MEP for the nucleophilic attack" evidence="14">
    <location>
        <position position="212"/>
    </location>
</feature>
<feature type="site" description="Positions MEP for the nucleophilic attack" evidence="14">
    <location>
        <position position="155"/>
    </location>
</feature>
<evidence type="ECO:0000256" key="9">
    <source>
        <dbReference type="ARBA" id="ARBA00022695"/>
    </source>
</evidence>
<dbReference type="PANTHER" id="PTHR43181:SF1">
    <property type="entry name" value="2-C-METHYL-D-ERYTHRITOL 2,4-CYCLODIPHOSPHATE SYNTHASE, CHLOROPLASTIC"/>
    <property type="match status" value="1"/>
</dbReference>
<evidence type="ECO:0000256" key="14">
    <source>
        <dbReference type="HAMAP-Rule" id="MF_01520"/>
    </source>
</evidence>
<feature type="binding site" evidence="14">
    <location>
        <position position="244"/>
    </location>
    <ligand>
        <name>a divalent metal cation</name>
        <dbReference type="ChEBI" id="CHEBI:60240"/>
    </ligand>
</feature>
<evidence type="ECO:0000256" key="10">
    <source>
        <dbReference type="ARBA" id="ARBA00022723"/>
    </source>
</evidence>
<dbReference type="GO" id="GO:0008685">
    <property type="term" value="F:2-C-methyl-D-erythritol 2,4-cyclodiphosphate synthase activity"/>
    <property type="evidence" value="ECO:0007669"/>
    <property type="project" value="UniProtKB-EC"/>
</dbReference>
<dbReference type="PROSITE" id="PS01350">
    <property type="entry name" value="ISPF"/>
    <property type="match status" value="1"/>
</dbReference>
<dbReference type="EC" id="4.6.1.12" evidence="14"/>
<comment type="caution">
    <text evidence="16">The sequence shown here is derived from an EMBL/GenBank/DDBJ whole genome shotgun (WGS) entry which is preliminary data.</text>
</comment>
<dbReference type="Pfam" id="PF02542">
    <property type="entry name" value="YgbB"/>
    <property type="match status" value="1"/>
</dbReference>
<evidence type="ECO:0000259" key="15">
    <source>
        <dbReference type="Pfam" id="PF02542"/>
    </source>
</evidence>
<feature type="site" description="Transition state stabilizer" evidence="14">
    <location>
        <position position="15"/>
    </location>
</feature>
<feature type="domain" description="2-C-methyl-D-erythritol 2,4-cyclodiphosphate synthase" evidence="15">
    <location>
        <begin position="236"/>
        <end position="388"/>
    </location>
</feature>
<dbReference type="PANTHER" id="PTHR43181">
    <property type="entry name" value="2-C-METHYL-D-ERYTHRITOL 2,4-CYCLODIPHOSPHATE SYNTHASE, CHLOROPLASTIC"/>
    <property type="match status" value="1"/>
</dbReference>
<evidence type="ECO:0000313" key="17">
    <source>
        <dbReference type="Proteomes" id="UP001418637"/>
    </source>
</evidence>
<evidence type="ECO:0000256" key="2">
    <source>
        <dbReference type="ARBA" id="ARBA00001282"/>
    </source>
</evidence>
<dbReference type="PROSITE" id="PS01295">
    <property type="entry name" value="ISPD"/>
    <property type="match status" value="1"/>
</dbReference>
<dbReference type="CDD" id="cd02516">
    <property type="entry name" value="CDP-ME_synthetase"/>
    <property type="match status" value="1"/>
</dbReference>
<evidence type="ECO:0000256" key="7">
    <source>
        <dbReference type="ARBA" id="ARBA00009789"/>
    </source>
</evidence>
<comment type="similarity">
    <text evidence="7">Belongs to the IspD/TarI cytidylyltransferase family. IspD subfamily.</text>
</comment>
<dbReference type="Proteomes" id="UP001418637">
    <property type="component" value="Unassembled WGS sequence"/>
</dbReference>
<keyword evidence="12 14" id="KW-0456">Lyase</keyword>
<protein>
    <recommendedName>
        <fullName evidence="14">Bifunctional enzyme IspD/IspF</fullName>
    </recommendedName>
    <domain>
        <recommendedName>
            <fullName evidence="14">2-C-methyl-D-erythritol 4-phosphate cytidylyltransferase</fullName>
            <ecNumber evidence="14">2.7.7.60</ecNumber>
        </recommendedName>
        <alternativeName>
            <fullName evidence="14">4-diphosphocytidyl-2C-methyl-D-erythritol synthase</fullName>
        </alternativeName>
        <alternativeName>
            <fullName evidence="14">MEP cytidylyltransferase</fullName>
            <shortName evidence="14">MCT</shortName>
        </alternativeName>
    </domain>
    <domain>
        <recommendedName>
            <fullName evidence="14">2-C-methyl-D-erythritol 2,4-cyclodiphosphate synthase</fullName>
            <shortName evidence="14">MECDP-synthase</shortName>
            <shortName evidence="14">MECPP-synthase</shortName>
            <shortName evidence="14">MECPS</shortName>
            <ecNumber evidence="14">4.6.1.12</ecNumber>
        </recommendedName>
    </domain>
</protein>
<comment type="cofactor">
    <cofactor evidence="3 14">
        <name>a divalent metal cation</name>
        <dbReference type="ChEBI" id="CHEBI:60240"/>
    </cofactor>
</comment>
<dbReference type="InterPro" id="IPR029044">
    <property type="entry name" value="Nucleotide-diphossugar_trans"/>
</dbReference>
<feature type="region of interest" description="2-C-methyl-D-erythritol 2,4-cyclodiphosphate synthase" evidence="14">
    <location>
        <begin position="236"/>
        <end position="394"/>
    </location>
</feature>
<comment type="pathway">
    <text evidence="4 14">Isoprenoid biosynthesis; isopentenyl diphosphate biosynthesis via DXP pathway; isopentenyl diphosphate from 1-deoxy-D-xylulose 5-phosphate: step 4/6.</text>
</comment>
<evidence type="ECO:0000313" key="16">
    <source>
        <dbReference type="EMBL" id="MEN3930840.1"/>
    </source>
</evidence>
<proteinExistence type="inferred from homology"/>
<dbReference type="InterPro" id="IPR020555">
    <property type="entry name" value="MECDP_synthase_CS"/>
</dbReference>
<dbReference type="NCBIfam" id="TIGR00151">
    <property type="entry name" value="ispF"/>
    <property type="match status" value="1"/>
</dbReference>
<dbReference type="Gene3D" id="3.90.550.10">
    <property type="entry name" value="Spore Coat Polysaccharide Biosynthesis Protein SpsA, Chain A"/>
    <property type="match status" value="1"/>
</dbReference>
<dbReference type="InterPro" id="IPR036571">
    <property type="entry name" value="MECDP_synthase_sf"/>
</dbReference>
<feature type="binding site" evidence="14">
    <location>
        <begin position="268"/>
        <end position="269"/>
    </location>
    <ligand>
        <name>4-CDP-2-C-methyl-D-erythritol 2-phosphate</name>
        <dbReference type="ChEBI" id="CHEBI:57919"/>
    </ligand>
</feature>
<comment type="catalytic activity">
    <reaction evidence="1 14">
        <text>4-CDP-2-C-methyl-D-erythritol 2-phosphate = 2-C-methyl-D-erythritol 2,4-cyclic diphosphate + CMP</text>
        <dbReference type="Rhea" id="RHEA:23864"/>
        <dbReference type="ChEBI" id="CHEBI:57919"/>
        <dbReference type="ChEBI" id="CHEBI:58483"/>
        <dbReference type="ChEBI" id="CHEBI:60377"/>
        <dbReference type="EC" id="4.6.1.12"/>
    </reaction>
</comment>
<keyword evidence="11 14" id="KW-0414">Isoprene biosynthesis</keyword>
<dbReference type="InterPro" id="IPR001228">
    <property type="entry name" value="IspD"/>
</dbReference>
<dbReference type="InterPro" id="IPR034683">
    <property type="entry name" value="IspD/TarI"/>
</dbReference>
<organism evidence="16 17">
    <name type="scientific">Hohaiivirga grylli</name>
    <dbReference type="NCBI Taxonomy" id="3133970"/>
    <lineage>
        <taxon>Bacteria</taxon>
        <taxon>Pseudomonadati</taxon>
        <taxon>Pseudomonadota</taxon>
        <taxon>Alphaproteobacteria</taxon>
        <taxon>Hyphomicrobiales</taxon>
        <taxon>Methylobacteriaceae</taxon>
        <taxon>Hohaiivirga</taxon>
    </lineage>
</organism>
<evidence type="ECO:0000256" key="13">
    <source>
        <dbReference type="ARBA" id="ARBA00023268"/>
    </source>
</evidence>
<feature type="binding site" evidence="14">
    <location>
        <begin position="290"/>
        <end position="292"/>
    </location>
    <ligand>
        <name>4-CDP-2-C-methyl-D-erythritol 2-phosphate</name>
        <dbReference type="ChEBI" id="CHEBI:57919"/>
    </ligand>
</feature>
<feature type="site" description="Transition state stabilizer" evidence="14">
    <location>
        <position position="22"/>
    </location>
</feature>
<dbReference type="GO" id="GO:0050518">
    <property type="term" value="F:2-C-methyl-D-erythritol 4-phosphate cytidylyltransferase activity"/>
    <property type="evidence" value="ECO:0007669"/>
    <property type="project" value="UniProtKB-EC"/>
</dbReference>
<comment type="catalytic activity">
    <reaction evidence="2 14">
        <text>2-C-methyl-D-erythritol 4-phosphate + CTP + H(+) = 4-CDP-2-C-methyl-D-erythritol + diphosphate</text>
        <dbReference type="Rhea" id="RHEA:13429"/>
        <dbReference type="ChEBI" id="CHEBI:15378"/>
        <dbReference type="ChEBI" id="CHEBI:33019"/>
        <dbReference type="ChEBI" id="CHEBI:37563"/>
        <dbReference type="ChEBI" id="CHEBI:57823"/>
        <dbReference type="ChEBI" id="CHEBI:58262"/>
        <dbReference type="EC" id="2.7.7.60"/>
    </reaction>
</comment>
<comment type="similarity">
    <text evidence="6">Belongs to the IspF family.</text>
</comment>
<keyword evidence="9 14" id="KW-0548">Nucleotidyltransferase</keyword>
<feature type="binding site" evidence="14">
    <location>
        <begin position="242"/>
        <end position="244"/>
    </location>
    <ligand>
        <name>4-CDP-2-C-methyl-D-erythritol 2-phosphate</name>
        <dbReference type="ChEBI" id="CHEBI:57919"/>
    </ligand>
</feature>
<dbReference type="Pfam" id="PF01128">
    <property type="entry name" value="IspD"/>
    <property type="match status" value="1"/>
</dbReference>
<reference evidence="16 17" key="1">
    <citation type="submission" date="2024-04" db="EMBL/GenBank/DDBJ databases">
        <title>A novel species isolated from cricket.</title>
        <authorList>
            <person name="Wang H.-C."/>
        </authorList>
    </citation>
    <scope>NUCLEOTIDE SEQUENCE [LARGE SCALE GENOMIC DNA]</scope>
    <source>
        <strain evidence="16 17">WL0021</strain>
    </source>
</reference>
<comment type="function">
    <text evidence="14">Bifunctional enzyme that catalyzes the formation of 4-diphosphocytidyl-2-C-methyl-D-erythritol from CTP and 2-C-methyl-D-erythritol 4-phosphate (MEP) (IspD), and catalyzes the conversion of 4-diphosphocytidyl-2-C-methyl-D-erythritol 2-phosphate (CDP-ME2P) to 2-C-methyl-D-erythritol 2,4-cyclodiphosphate (ME-CPP) with a corresponding release of cytidine 5-monophosphate (CMP) (IspF).</text>
</comment>
<evidence type="ECO:0000256" key="6">
    <source>
        <dbReference type="ARBA" id="ARBA00008480"/>
    </source>
</evidence>
<dbReference type="NCBIfam" id="TIGR00453">
    <property type="entry name" value="ispD"/>
    <property type="match status" value="1"/>
</dbReference>
<name>A0ABV0BJ82_9HYPH</name>
<dbReference type="Gene3D" id="3.30.1330.50">
    <property type="entry name" value="2-C-methyl-D-erythritol 2,4-cyclodiphosphate synthase"/>
    <property type="match status" value="1"/>
</dbReference>
<keyword evidence="17" id="KW-1185">Reference proteome</keyword>
<dbReference type="InterPro" id="IPR003526">
    <property type="entry name" value="MECDP_synthase"/>
</dbReference>
<keyword evidence="8 14" id="KW-0808">Transferase</keyword>
<feature type="binding site" evidence="14">
    <location>
        <position position="242"/>
    </location>
    <ligand>
        <name>a divalent metal cation</name>
        <dbReference type="ChEBI" id="CHEBI:60240"/>
    </ligand>
</feature>
<feature type="binding site" evidence="14">
    <location>
        <position position="376"/>
    </location>
    <ligand>
        <name>4-CDP-2-C-methyl-D-erythritol 2-phosphate</name>
        <dbReference type="ChEBI" id="CHEBI:57919"/>
    </ligand>
</feature>
<gene>
    <name evidence="14" type="primary">ispDF</name>
    <name evidence="16" type="ORF">WJT86_07175</name>
</gene>
<evidence type="ECO:0000256" key="3">
    <source>
        <dbReference type="ARBA" id="ARBA00001968"/>
    </source>
</evidence>
<dbReference type="InterPro" id="IPR026596">
    <property type="entry name" value="IspD/F"/>
</dbReference>
<feature type="binding site" evidence="14">
    <location>
        <position position="276"/>
    </location>
    <ligand>
        <name>a divalent metal cation</name>
        <dbReference type="ChEBI" id="CHEBI:60240"/>
    </ligand>
</feature>
<comment type="pathway">
    <text evidence="5 14">Isoprenoid biosynthesis; isopentenyl diphosphate biosynthesis via DXP pathway; isopentenyl diphosphate from 1-deoxy-D-xylulose 5-phosphate: step 2/6.</text>
</comment>
<dbReference type="HAMAP" id="MF_00107">
    <property type="entry name" value="IspF"/>
    <property type="match status" value="1"/>
</dbReference>
<accession>A0ABV0BJ82</accession>
<evidence type="ECO:0000256" key="1">
    <source>
        <dbReference type="ARBA" id="ARBA00000200"/>
    </source>
</evidence>
<sequence length="394" mass="42832">MKTGVIIVAAGRSARLGGDLPKQYRLLGGKSVLERTLECFLSHEAIAKIQVVIHQDDLALYNQAIAEISIHKHKLCPPVWGGATRQESVYAGIKALQSVDVVLIHDAARPNVSAELINRAINSVQNDIAAVPGTPVTDTIKQVDDNGRVIATPDRNALRAVQTPQAFRQAVLQQAHHDAQTLGRNDFTDDGALMEWAGHSVTVFEGDPLNIKLTYQADFEKMEQTLEHEGHHMITRTGLGYDVHALTEGDHVWIGGVKIPHNKGVLAHSDGDVVLHALTDAVLGAIADGDIGTHFPPSDPQWKGASSDRFLAFACQRVRDRGGIIDHLDTAMMCEAPKLSPYREEIRKRIAEIAGIPESSVSIKATTMEKLGFIGRHEGLAAQSVATIRIPENF</sequence>
<comment type="caution">
    <text evidence="14">Lacks conserved residue(s) required for the propagation of feature annotation.</text>
</comment>
<dbReference type="RefSeq" id="WP_346336865.1">
    <property type="nucleotide sequence ID" value="NZ_JBBYXI010000002.1"/>
</dbReference>
<dbReference type="SUPFAM" id="SSF53448">
    <property type="entry name" value="Nucleotide-diphospho-sugar transferases"/>
    <property type="match status" value="1"/>
</dbReference>
<feature type="site" description="Transition state stabilizer" evidence="14">
    <location>
        <position position="367"/>
    </location>
</feature>
<dbReference type="NCBIfam" id="NF006899">
    <property type="entry name" value="PRK09382.1"/>
    <property type="match status" value="1"/>
</dbReference>
<comment type="similarity">
    <text evidence="14">In the C-terminal section; belongs to the IspF family.</text>
</comment>
<dbReference type="EMBL" id="JBBYXI010000002">
    <property type="protein sequence ID" value="MEN3930840.1"/>
    <property type="molecule type" value="Genomic_DNA"/>
</dbReference>
<feature type="binding site" evidence="14">
    <location>
        <begin position="366"/>
        <end position="369"/>
    </location>
    <ligand>
        <name>4-CDP-2-C-methyl-D-erythritol 2-phosphate</name>
        <dbReference type="ChEBI" id="CHEBI:57919"/>
    </ligand>
</feature>
<dbReference type="CDD" id="cd00554">
    <property type="entry name" value="MECDP_synthase"/>
    <property type="match status" value="1"/>
</dbReference>
<dbReference type="HAMAP" id="MF_01520">
    <property type="entry name" value="IspDF"/>
    <property type="match status" value="1"/>
</dbReference>
<evidence type="ECO:0000256" key="11">
    <source>
        <dbReference type="ARBA" id="ARBA00023229"/>
    </source>
</evidence>
<keyword evidence="13 14" id="KW-0511">Multifunctional enzyme</keyword>
<dbReference type="EC" id="2.7.7.60" evidence="14"/>
<keyword evidence="10 14" id="KW-0479">Metal-binding</keyword>
<dbReference type="InterPro" id="IPR018294">
    <property type="entry name" value="ISPD_synthase_CS"/>
</dbReference>
<dbReference type="HAMAP" id="MF_00108">
    <property type="entry name" value="IspD"/>
    <property type="match status" value="1"/>
</dbReference>
<feature type="region of interest" description="2-C-methyl-D-erythritol 4-phosphate cytidylyltransferase" evidence="14">
    <location>
        <begin position="1"/>
        <end position="235"/>
    </location>
</feature>
<evidence type="ECO:0000256" key="12">
    <source>
        <dbReference type="ARBA" id="ARBA00023239"/>
    </source>
</evidence>
<feature type="site" description="Transition state stabilizer" evidence="14">
    <location>
        <position position="268"/>
    </location>
</feature>
<dbReference type="SUPFAM" id="SSF69765">
    <property type="entry name" value="IpsF-like"/>
    <property type="match status" value="1"/>
</dbReference>
<evidence type="ECO:0000256" key="5">
    <source>
        <dbReference type="ARBA" id="ARBA00004787"/>
    </source>
</evidence>
<feature type="binding site" evidence="14">
    <location>
        <position position="373"/>
    </location>
    <ligand>
        <name>4-CDP-2-C-methyl-D-erythritol 2-phosphate</name>
        <dbReference type="ChEBI" id="CHEBI:57919"/>
    </ligand>
</feature>
<evidence type="ECO:0000256" key="4">
    <source>
        <dbReference type="ARBA" id="ARBA00004709"/>
    </source>
</evidence>